<dbReference type="InterPro" id="IPR023346">
    <property type="entry name" value="Lysozyme-like_dom_sf"/>
</dbReference>
<accession>I4C6C2</accession>
<sequence length="337" mass="38109">MSEYFYLKRPLSLTRKFLIPFLYIVSFSLLTSNLCSAADPGAYSRASYVLPPDLVKRGFSFADVKIPLERQDVVSRVSDQINYLLMDRKAGMMEWFDRLAVYGPTIKKVLADEKVPADLIYLPTLLSDLMPNARSRSGGIGWWALGNAKDKKDSAVPWVQTNDWDDRRDPVLSTRIACTLLQTYARKNQSSDWLLTICSFVDGSDKIEAVVAKSPGFGYWDLVMPHYSEILIPRLVALKIISTHREFYGVDVPPLPSLAYHFMDRLKLSKELPLYVVADWCGTNPRSIWEMNPGVDPSTGVLPKPDKRSPSGFPLRVPKGKETKVRELLVREGYLAP</sequence>
<dbReference type="SUPFAM" id="SSF53955">
    <property type="entry name" value="Lysozyme-like"/>
    <property type="match status" value="1"/>
</dbReference>
<keyword evidence="3" id="KW-1185">Reference proteome</keyword>
<dbReference type="Proteomes" id="UP000006055">
    <property type="component" value="Chromosome"/>
</dbReference>
<feature type="region of interest" description="Disordered" evidence="1">
    <location>
        <begin position="299"/>
        <end position="320"/>
    </location>
</feature>
<gene>
    <name evidence="2" type="ordered locus">Desti_2431</name>
</gene>
<dbReference type="RefSeq" id="WP_014810256.1">
    <property type="nucleotide sequence ID" value="NC_018025.1"/>
</dbReference>
<organism evidence="2 3">
    <name type="scientific">Desulfomonile tiedjei (strain ATCC 49306 / DSM 6799 / DCB-1)</name>
    <dbReference type="NCBI Taxonomy" id="706587"/>
    <lineage>
        <taxon>Bacteria</taxon>
        <taxon>Pseudomonadati</taxon>
        <taxon>Thermodesulfobacteriota</taxon>
        <taxon>Desulfomonilia</taxon>
        <taxon>Desulfomonilales</taxon>
        <taxon>Desulfomonilaceae</taxon>
        <taxon>Desulfomonile</taxon>
    </lineage>
</organism>
<dbReference type="EMBL" id="CP003360">
    <property type="protein sequence ID" value="AFM25113.1"/>
    <property type="molecule type" value="Genomic_DNA"/>
</dbReference>
<dbReference type="eggNOG" id="COG0741">
    <property type="taxonomic scope" value="Bacteria"/>
</dbReference>
<dbReference type="AlphaFoldDB" id="I4C6C2"/>
<dbReference type="KEGG" id="dti:Desti_2431"/>
<dbReference type="HOGENOM" id="CLU_796276_0_0_7"/>
<dbReference type="Gene3D" id="1.10.530.10">
    <property type="match status" value="1"/>
</dbReference>
<evidence type="ECO:0008006" key="4">
    <source>
        <dbReference type="Google" id="ProtNLM"/>
    </source>
</evidence>
<name>I4C6C2_DESTA</name>
<evidence type="ECO:0000313" key="3">
    <source>
        <dbReference type="Proteomes" id="UP000006055"/>
    </source>
</evidence>
<dbReference type="STRING" id="706587.Desti_2431"/>
<evidence type="ECO:0000256" key="1">
    <source>
        <dbReference type="SAM" id="MobiDB-lite"/>
    </source>
</evidence>
<reference evidence="3" key="1">
    <citation type="submission" date="2012-06" db="EMBL/GenBank/DDBJ databases">
        <title>Complete sequence of chromosome of Desulfomonile tiedjei DSM 6799.</title>
        <authorList>
            <person name="Lucas S."/>
            <person name="Copeland A."/>
            <person name="Lapidus A."/>
            <person name="Glavina del Rio T."/>
            <person name="Dalin E."/>
            <person name="Tice H."/>
            <person name="Bruce D."/>
            <person name="Goodwin L."/>
            <person name="Pitluck S."/>
            <person name="Peters L."/>
            <person name="Ovchinnikova G."/>
            <person name="Zeytun A."/>
            <person name="Lu M."/>
            <person name="Kyrpides N."/>
            <person name="Mavromatis K."/>
            <person name="Ivanova N."/>
            <person name="Brettin T."/>
            <person name="Detter J.C."/>
            <person name="Han C."/>
            <person name="Larimer F."/>
            <person name="Land M."/>
            <person name="Hauser L."/>
            <person name="Markowitz V."/>
            <person name="Cheng J.-F."/>
            <person name="Hugenholtz P."/>
            <person name="Woyke T."/>
            <person name="Wu D."/>
            <person name="Spring S."/>
            <person name="Schroeder M."/>
            <person name="Brambilla E."/>
            <person name="Klenk H.-P."/>
            <person name="Eisen J.A."/>
        </authorList>
    </citation>
    <scope>NUCLEOTIDE SEQUENCE [LARGE SCALE GENOMIC DNA]</scope>
    <source>
        <strain evidence="3">ATCC 49306 / DSM 6799 / DCB-1</strain>
    </source>
</reference>
<evidence type="ECO:0000313" key="2">
    <source>
        <dbReference type="EMBL" id="AFM25113.1"/>
    </source>
</evidence>
<proteinExistence type="predicted"/>
<protein>
    <recommendedName>
        <fullName evidence="4">Transglycosylase SLT domain-containing protein</fullName>
    </recommendedName>
</protein>